<evidence type="ECO:0000313" key="2">
    <source>
        <dbReference type="Proteomes" id="UP000000447"/>
    </source>
</evidence>
<accession>B9L082</accession>
<reference evidence="1 2" key="1">
    <citation type="journal article" date="2009" name="PLoS ONE">
        <title>Complete genome sequence of the aerobic CO-oxidizing thermophile Thermomicrobium roseum.</title>
        <authorList>
            <person name="Wu D."/>
            <person name="Raymond J."/>
            <person name="Wu M."/>
            <person name="Chatterji S."/>
            <person name="Ren Q."/>
            <person name="Graham J.E."/>
            <person name="Bryant D.A."/>
            <person name="Robb F."/>
            <person name="Colman A."/>
            <person name="Tallon L.J."/>
            <person name="Badger J.H."/>
            <person name="Madupu R."/>
            <person name="Ward N.L."/>
            <person name="Eisen J.A."/>
        </authorList>
    </citation>
    <scope>NUCLEOTIDE SEQUENCE [LARGE SCALE GENOMIC DNA]</scope>
    <source>
        <strain evidence="2">ATCC 27502 / DSM 5159 / P-2</strain>
    </source>
</reference>
<protein>
    <submittedName>
        <fullName evidence="1">Putative lipoprotein</fullName>
    </submittedName>
</protein>
<proteinExistence type="predicted"/>
<organism evidence="1 2">
    <name type="scientific">Thermomicrobium roseum (strain ATCC 27502 / DSM 5159 / P-2)</name>
    <dbReference type="NCBI Taxonomy" id="309801"/>
    <lineage>
        <taxon>Bacteria</taxon>
        <taxon>Pseudomonadati</taxon>
        <taxon>Thermomicrobiota</taxon>
        <taxon>Thermomicrobia</taxon>
        <taxon>Thermomicrobiales</taxon>
        <taxon>Thermomicrobiaceae</taxon>
        <taxon>Thermomicrobium</taxon>
    </lineage>
</organism>
<keyword evidence="1" id="KW-0449">Lipoprotein</keyword>
<evidence type="ECO:0000313" key="1">
    <source>
        <dbReference type="EMBL" id="ACM06104.1"/>
    </source>
</evidence>
<gene>
    <name evidence="1" type="ordered locus">trd_1575</name>
</gene>
<name>B9L082_THERP</name>
<dbReference type="AlphaFoldDB" id="B9L082"/>
<dbReference type="EMBL" id="CP001275">
    <property type="protein sequence ID" value="ACM06104.1"/>
    <property type="molecule type" value="Genomic_DNA"/>
</dbReference>
<dbReference type="Proteomes" id="UP000000447">
    <property type="component" value="Chromosome"/>
</dbReference>
<dbReference type="PROSITE" id="PS51257">
    <property type="entry name" value="PROKAR_LIPOPROTEIN"/>
    <property type="match status" value="1"/>
</dbReference>
<keyword evidence="2" id="KW-1185">Reference proteome</keyword>
<dbReference type="HOGENOM" id="CLU_2774616_0_0_0"/>
<dbReference type="KEGG" id="tro:trd_1575"/>
<dbReference type="STRING" id="309801.trd_1575"/>
<sequence length="69" mass="6749">MGSLAPRPFAHGAVLGSVGLAGAIGACHRCWWQVGGSSRALPQEAVPANASLVAAGAVLPRAGAFGGLR</sequence>